<keyword evidence="4 5" id="KW-0472">Membrane</keyword>
<evidence type="ECO:0000256" key="3">
    <source>
        <dbReference type="ARBA" id="ARBA00022989"/>
    </source>
</evidence>
<organism evidence="7">
    <name type="scientific">marine metagenome</name>
    <dbReference type="NCBI Taxonomy" id="408172"/>
    <lineage>
        <taxon>unclassified sequences</taxon>
        <taxon>metagenomes</taxon>
        <taxon>ecological metagenomes</taxon>
    </lineage>
</organism>
<feature type="transmembrane region" description="Helical" evidence="5">
    <location>
        <begin position="210"/>
        <end position="232"/>
    </location>
</feature>
<evidence type="ECO:0000259" key="6">
    <source>
        <dbReference type="Pfam" id="PF00892"/>
    </source>
</evidence>
<dbReference type="SUPFAM" id="SSF103481">
    <property type="entry name" value="Multidrug resistance efflux transporter EmrE"/>
    <property type="match status" value="1"/>
</dbReference>
<feature type="transmembrane region" description="Helical" evidence="5">
    <location>
        <begin position="33"/>
        <end position="53"/>
    </location>
</feature>
<feature type="domain" description="EamA" evidence="6">
    <location>
        <begin position="6"/>
        <end position="137"/>
    </location>
</feature>
<evidence type="ECO:0000256" key="2">
    <source>
        <dbReference type="ARBA" id="ARBA00022692"/>
    </source>
</evidence>
<dbReference type="AlphaFoldDB" id="A0A383A1W7"/>
<dbReference type="InterPro" id="IPR037185">
    <property type="entry name" value="EmrE-like"/>
</dbReference>
<feature type="transmembrane region" description="Helical" evidence="5">
    <location>
        <begin position="124"/>
        <end position="143"/>
    </location>
</feature>
<dbReference type="PANTHER" id="PTHR32322">
    <property type="entry name" value="INNER MEMBRANE TRANSPORTER"/>
    <property type="match status" value="1"/>
</dbReference>
<feature type="non-terminal residue" evidence="7">
    <location>
        <position position="233"/>
    </location>
</feature>
<gene>
    <name evidence="7" type="ORF">METZ01_LOCUS454548</name>
</gene>
<keyword evidence="2 5" id="KW-0812">Transmembrane</keyword>
<feature type="transmembrane region" description="Helical" evidence="5">
    <location>
        <begin position="92"/>
        <end position="112"/>
    </location>
</feature>
<dbReference type="InterPro" id="IPR000620">
    <property type="entry name" value="EamA_dom"/>
</dbReference>
<proteinExistence type="predicted"/>
<dbReference type="Pfam" id="PF00892">
    <property type="entry name" value="EamA"/>
    <property type="match status" value="1"/>
</dbReference>
<reference evidence="7" key="1">
    <citation type="submission" date="2018-05" db="EMBL/GenBank/DDBJ databases">
        <authorList>
            <person name="Lanie J.A."/>
            <person name="Ng W.-L."/>
            <person name="Kazmierczak K.M."/>
            <person name="Andrzejewski T.M."/>
            <person name="Davidsen T.M."/>
            <person name="Wayne K.J."/>
            <person name="Tettelin H."/>
            <person name="Glass J.I."/>
            <person name="Rusch D."/>
            <person name="Podicherti R."/>
            <person name="Tsui H.-C.T."/>
            <person name="Winkler M.E."/>
        </authorList>
    </citation>
    <scope>NUCLEOTIDE SEQUENCE</scope>
</reference>
<comment type="subcellular location">
    <subcellularLocation>
        <location evidence="1">Membrane</location>
        <topology evidence="1">Multi-pass membrane protein</topology>
    </subcellularLocation>
</comment>
<sequence length="233" mass="25106">MPLQAVLVSIVLHSLWGGNPVAVKFGLLVFPPMWSAFVRFVIGIVCIVAWAAFRGIPMWPKKGEWRLLIMLAVVFVIQMGTLNIGFDLTKGSIAAILISTNPLFAAFAAHFIIVDDRLSFRKAVGLMIAFGGVAIVLLGGFNLQSLNPIGWGGVVVLLSSSLLGLRLVFMAKVQQEISGVRVVLWQMILSLPLFAVAGATFETIRWENLAFAPIAGLLYQGVVIAGLGFMVIA</sequence>
<dbReference type="EMBL" id="UINC01188463">
    <property type="protein sequence ID" value="SVE01694.1"/>
    <property type="molecule type" value="Genomic_DNA"/>
</dbReference>
<dbReference type="InterPro" id="IPR050638">
    <property type="entry name" value="AA-Vitamin_Transporters"/>
</dbReference>
<name>A0A383A1W7_9ZZZZ</name>
<evidence type="ECO:0000256" key="4">
    <source>
        <dbReference type="ARBA" id="ARBA00023136"/>
    </source>
</evidence>
<feature type="transmembrane region" description="Helical" evidence="5">
    <location>
        <begin position="65"/>
        <end position="86"/>
    </location>
</feature>
<protein>
    <recommendedName>
        <fullName evidence="6">EamA domain-containing protein</fullName>
    </recommendedName>
</protein>
<dbReference type="PANTHER" id="PTHR32322:SF2">
    <property type="entry name" value="EAMA DOMAIN-CONTAINING PROTEIN"/>
    <property type="match status" value="1"/>
</dbReference>
<feature type="transmembrane region" description="Helical" evidence="5">
    <location>
        <begin position="182"/>
        <end position="204"/>
    </location>
</feature>
<evidence type="ECO:0000313" key="7">
    <source>
        <dbReference type="EMBL" id="SVE01694.1"/>
    </source>
</evidence>
<accession>A0A383A1W7</accession>
<evidence type="ECO:0000256" key="5">
    <source>
        <dbReference type="SAM" id="Phobius"/>
    </source>
</evidence>
<feature type="transmembrane region" description="Helical" evidence="5">
    <location>
        <begin position="149"/>
        <end position="170"/>
    </location>
</feature>
<dbReference type="GO" id="GO:0016020">
    <property type="term" value="C:membrane"/>
    <property type="evidence" value="ECO:0007669"/>
    <property type="project" value="UniProtKB-SubCell"/>
</dbReference>
<evidence type="ECO:0000256" key="1">
    <source>
        <dbReference type="ARBA" id="ARBA00004141"/>
    </source>
</evidence>
<keyword evidence="3 5" id="KW-1133">Transmembrane helix</keyword>